<keyword evidence="2" id="KW-1185">Reference proteome</keyword>
<feature type="non-terminal residue" evidence="1">
    <location>
        <position position="125"/>
    </location>
</feature>
<organism evidence="1 2">
    <name type="scientific">Gymnopus androsaceus JB14</name>
    <dbReference type="NCBI Taxonomy" id="1447944"/>
    <lineage>
        <taxon>Eukaryota</taxon>
        <taxon>Fungi</taxon>
        <taxon>Dikarya</taxon>
        <taxon>Basidiomycota</taxon>
        <taxon>Agaricomycotina</taxon>
        <taxon>Agaricomycetes</taxon>
        <taxon>Agaricomycetidae</taxon>
        <taxon>Agaricales</taxon>
        <taxon>Marasmiineae</taxon>
        <taxon>Omphalotaceae</taxon>
        <taxon>Gymnopus</taxon>
    </lineage>
</organism>
<feature type="non-terminal residue" evidence="1">
    <location>
        <position position="1"/>
    </location>
</feature>
<reference evidence="1" key="1">
    <citation type="journal article" date="2019" name="Environ. Microbiol.">
        <title>Fungal ecological strategies reflected in gene transcription - a case study of two litter decomposers.</title>
        <authorList>
            <person name="Barbi F."/>
            <person name="Kohler A."/>
            <person name="Barry K."/>
            <person name="Baskaran P."/>
            <person name="Daum C."/>
            <person name="Fauchery L."/>
            <person name="Ihrmark K."/>
            <person name="Kuo A."/>
            <person name="LaButti K."/>
            <person name="Lipzen A."/>
            <person name="Morin E."/>
            <person name="Grigoriev I.V."/>
            <person name="Henrissat B."/>
            <person name="Lindahl B."/>
            <person name="Martin F."/>
        </authorList>
    </citation>
    <scope>NUCLEOTIDE SEQUENCE</scope>
    <source>
        <strain evidence="1">JB14</strain>
    </source>
</reference>
<evidence type="ECO:0000313" key="2">
    <source>
        <dbReference type="Proteomes" id="UP000799118"/>
    </source>
</evidence>
<dbReference type="InterPro" id="IPR036397">
    <property type="entry name" value="RNaseH_sf"/>
</dbReference>
<dbReference type="Proteomes" id="UP000799118">
    <property type="component" value="Unassembled WGS sequence"/>
</dbReference>
<accession>A0A6A4GE18</accession>
<protein>
    <recommendedName>
        <fullName evidence="3">RNase H type-1 domain-containing protein</fullName>
    </recommendedName>
</protein>
<name>A0A6A4GE18_9AGAR</name>
<dbReference type="SUPFAM" id="SSF53098">
    <property type="entry name" value="Ribonuclease H-like"/>
    <property type="match status" value="1"/>
</dbReference>
<evidence type="ECO:0008006" key="3">
    <source>
        <dbReference type="Google" id="ProtNLM"/>
    </source>
</evidence>
<proteinExistence type="predicted"/>
<gene>
    <name evidence="1" type="ORF">BT96DRAFT_773500</name>
</gene>
<evidence type="ECO:0000313" key="1">
    <source>
        <dbReference type="EMBL" id="KAE9383615.1"/>
    </source>
</evidence>
<dbReference type="InterPro" id="IPR012337">
    <property type="entry name" value="RNaseH-like_sf"/>
</dbReference>
<sequence length="125" mass="13700">GSTNTSWGAGLFFGVNNSLNKGLRVPGPFLSTNRAHAFAVWEAIRTCPVNRPLILYTTSDFVVGALTHYADRNAKSAWSCANGDLLRSITMRIRERDASIHLFLLPDWSRNKHLAEALSLASKGA</sequence>
<dbReference type="Gene3D" id="3.30.420.10">
    <property type="entry name" value="Ribonuclease H-like superfamily/Ribonuclease H"/>
    <property type="match status" value="1"/>
</dbReference>
<dbReference type="EMBL" id="ML770388">
    <property type="protein sequence ID" value="KAE9383615.1"/>
    <property type="molecule type" value="Genomic_DNA"/>
</dbReference>
<dbReference type="OrthoDB" id="2898134at2759"/>
<dbReference type="GO" id="GO:0003676">
    <property type="term" value="F:nucleic acid binding"/>
    <property type="evidence" value="ECO:0007669"/>
    <property type="project" value="InterPro"/>
</dbReference>
<dbReference type="AlphaFoldDB" id="A0A6A4GE18"/>